<proteinExistence type="predicted"/>
<evidence type="ECO:0000313" key="2">
    <source>
        <dbReference type="EMBL" id="AKH46576.1"/>
    </source>
</evidence>
<accession>A0A0F7L6C0</accession>
<reference evidence="2" key="1">
    <citation type="journal article" date="2015" name="Front. Microbiol.">
        <title>Combining genomic sequencing methods to explore viral diversity and reveal potential virus-host interactions.</title>
        <authorList>
            <person name="Chow C.E."/>
            <person name="Winget D.M."/>
            <person name="White R.A.III."/>
            <person name="Hallam S.J."/>
            <person name="Suttle C.A."/>
        </authorList>
    </citation>
    <scope>NUCLEOTIDE SEQUENCE</scope>
    <source>
        <strain evidence="2">Anoxic2_1</strain>
    </source>
</reference>
<evidence type="ECO:0008006" key="3">
    <source>
        <dbReference type="Google" id="ProtNLM"/>
    </source>
</evidence>
<protein>
    <recommendedName>
        <fullName evidence="3">HK97 family phage prohead protease</fullName>
    </recommendedName>
</protein>
<sequence>MPRWTRSARFRTTSVIRNAEMAPPHRAFYPVTMKKTSQRIAAVRRLVSADYIRLSAGDGDSPGVARRFTMSAYTGDQVAGAFGPEIVDVAGMSMPSGPIPILLSHDRDKRVGYSESVDVDGGQINIQGRMLTADHGITQDADEGFPFQSSIGFRVLEVDRVEEGDARDVNGREFSGPGTVITKSRLLESSFVPLGADGATSATVYALGDEFLEEVAMADDARTDETVESAPAVYSAATIDELQGQFPGEAEFVLTAFAAQMTVAQAQAAKTYSDSLRERLVAEQRAHEATRRQLGAEQGVEFSASETREEGAAVATAEPVNFEQRTKRDWDVDADTRAEFRTFKDFQAYERARAAGRCRIVTGVIGGQA</sequence>
<evidence type="ECO:0000256" key="1">
    <source>
        <dbReference type="SAM" id="MobiDB-lite"/>
    </source>
</evidence>
<reference evidence="2" key="2">
    <citation type="submission" date="2015-03" db="EMBL/GenBank/DDBJ databases">
        <authorList>
            <person name="Chow C.-E.T."/>
            <person name="Winget D.M."/>
            <person name="White R.A.III."/>
            <person name="Hallam S.J."/>
            <person name="Suttle C.A."/>
        </authorList>
    </citation>
    <scope>NUCLEOTIDE SEQUENCE</scope>
    <source>
        <strain evidence="2">Anoxic2_1</strain>
    </source>
</reference>
<dbReference type="EMBL" id="KR029585">
    <property type="protein sequence ID" value="AKH46576.1"/>
    <property type="molecule type" value="Genomic_DNA"/>
</dbReference>
<feature type="region of interest" description="Disordered" evidence="1">
    <location>
        <begin position="289"/>
        <end position="316"/>
    </location>
</feature>
<organism evidence="2">
    <name type="scientific">uncultured marine virus</name>
    <dbReference type="NCBI Taxonomy" id="186617"/>
    <lineage>
        <taxon>Viruses</taxon>
        <taxon>environmental samples</taxon>
    </lineage>
</organism>
<name>A0A0F7L6C0_9VIRU</name>